<dbReference type="Proteomes" id="UP000001194">
    <property type="component" value="Unassembled WGS sequence"/>
</dbReference>
<dbReference type="KEGG" id="lbc:LACBIDRAFT_321718"/>
<dbReference type="GeneID" id="6070438"/>
<dbReference type="EMBL" id="DS547092">
    <property type="protein sequence ID" value="EDR14573.1"/>
    <property type="molecule type" value="Genomic_DNA"/>
</dbReference>
<evidence type="ECO:0000313" key="2">
    <source>
        <dbReference type="Proteomes" id="UP000001194"/>
    </source>
</evidence>
<dbReference type="RefSeq" id="XP_001875132.1">
    <property type="nucleotide sequence ID" value="XM_001875097.1"/>
</dbReference>
<dbReference type="HOGENOM" id="CLU_2004308_0_0_1"/>
<evidence type="ECO:0000313" key="1">
    <source>
        <dbReference type="EMBL" id="EDR14573.1"/>
    </source>
</evidence>
<accession>B0CTX0</accession>
<organism evidence="2">
    <name type="scientific">Laccaria bicolor (strain S238N-H82 / ATCC MYA-4686)</name>
    <name type="common">Bicoloured deceiver</name>
    <name type="synonym">Laccaria laccata var. bicolor</name>
    <dbReference type="NCBI Taxonomy" id="486041"/>
    <lineage>
        <taxon>Eukaryota</taxon>
        <taxon>Fungi</taxon>
        <taxon>Dikarya</taxon>
        <taxon>Basidiomycota</taxon>
        <taxon>Agaricomycotina</taxon>
        <taxon>Agaricomycetes</taxon>
        <taxon>Agaricomycetidae</taxon>
        <taxon>Agaricales</taxon>
        <taxon>Agaricineae</taxon>
        <taxon>Hydnangiaceae</taxon>
        <taxon>Laccaria</taxon>
    </lineage>
</organism>
<dbReference type="OrthoDB" id="3101800at2759"/>
<protein>
    <submittedName>
        <fullName evidence="1">Predicted protein</fullName>
    </submittedName>
</protein>
<proteinExistence type="predicted"/>
<keyword evidence="2" id="KW-1185">Reference proteome</keyword>
<name>B0CTX0_LACBS</name>
<reference evidence="1 2" key="1">
    <citation type="journal article" date="2008" name="Nature">
        <title>The genome of Laccaria bicolor provides insights into mycorrhizal symbiosis.</title>
        <authorList>
            <person name="Martin F."/>
            <person name="Aerts A."/>
            <person name="Ahren D."/>
            <person name="Brun A."/>
            <person name="Danchin E.G.J."/>
            <person name="Duchaussoy F."/>
            <person name="Gibon J."/>
            <person name="Kohler A."/>
            <person name="Lindquist E."/>
            <person name="Pereda V."/>
            <person name="Salamov A."/>
            <person name="Shapiro H.J."/>
            <person name="Wuyts J."/>
            <person name="Blaudez D."/>
            <person name="Buee M."/>
            <person name="Brokstein P."/>
            <person name="Canbaeck B."/>
            <person name="Cohen D."/>
            <person name="Courty P.E."/>
            <person name="Coutinho P.M."/>
            <person name="Delaruelle C."/>
            <person name="Detter J.C."/>
            <person name="Deveau A."/>
            <person name="DiFazio S."/>
            <person name="Duplessis S."/>
            <person name="Fraissinet-Tachet L."/>
            <person name="Lucic E."/>
            <person name="Frey-Klett P."/>
            <person name="Fourrey C."/>
            <person name="Feussner I."/>
            <person name="Gay G."/>
            <person name="Grimwood J."/>
            <person name="Hoegger P.J."/>
            <person name="Jain P."/>
            <person name="Kilaru S."/>
            <person name="Labbe J."/>
            <person name="Lin Y.C."/>
            <person name="Legue V."/>
            <person name="Le Tacon F."/>
            <person name="Marmeisse R."/>
            <person name="Melayah D."/>
            <person name="Montanini B."/>
            <person name="Muratet M."/>
            <person name="Nehls U."/>
            <person name="Niculita-Hirzel H."/>
            <person name="Oudot-Le Secq M.P."/>
            <person name="Peter M."/>
            <person name="Quesneville H."/>
            <person name="Rajashekar B."/>
            <person name="Reich M."/>
            <person name="Rouhier N."/>
            <person name="Schmutz J."/>
            <person name="Yin T."/>
            <person name="Chalot M."/>
            <person name="Henrissat B."/>
            <person name="Kuees U."/>
            <person name="Lucas S."/>
            <person name="Van de Peer Y."/>
            <person name="Podila G.K."/>
            <person name="Polle A."/>
            <person name="Pukkila P.J."/>
            <person name="Richardson P.M."/>
            <person name="Rouze P."/>
            <person name="Sanders I.R."/>
            <person name="Stajich J.E."/>
            <person name="Tunlid A."/>
            <person name="Tuskan G."/>
            <person name="Grigoriev I.V."/>
        </authorList>
    </citation>
    <scope>NUCLEOTIDE SEQUENCE [LARGE SCALE GENOMIC DNA]</scope>
    <source>
        <strain evidence="2">S238N-H82 / ATCC MYA-4686</strain>
    </source>
</reference>
<dbReference type="InParanoid" id="B0CTX0"/>
<dbReference type="AlphaFoldDB" id="B0CTX0"/>
<sequence>MYFGVSKISNLMGDQRHIVMCLGTCPYMMILEYRTYFNVGRSKSVGKSGLSEFCNWAVVFYIIGIKNNFLNNLPVTWDGLPGLFLDHFVEGSIFFFSQPVADLPTQPLVGLWNPRTPLPTIVEK</sequence>
<gene>
    <name evidence="1" type="ORF">LACBIDRAFT_321718</name>
</gene>